<evidence type="ECO:0000256" key="3">
    <source>
        <dbReference type="ARBA" id="ARBA00023002"/>
    </source>
</evidence>
<keyword evidence="1" id="KW-0285">Flavoprotein</keyword>
<dbReference type="GeneID" id="98143635"/>
<dbReference type="InterPro" id="IPR016169">
    <property type="entry name" value="FAD-bd_PCMH_sub2"/>
</dbReference>
<reference evidence="4 5" key="1">
    <citation type="submission" date="2024-07" db="EMBL/GenBank/DDBJ databases">
        <title>Section-level genome sequencing and comparative genomics of Aspergillus sections Usti and Cavernicolus.</title>
        <authorList>
            <consortium name="Lawrence Berkeley National Laboratory"/>
            <person name="Nybo J.L."/>
            <person name="Vesth T.C."/>
            <person name="Theobald S."/>
            <person name="Frisvad J.C."/>
            <person name="Larsen T.O."/>
            <person name="Kjaerboelling I."/>
            <person name="Rothschild-Mancinelli K."/>
            <person name="Lyhne E.K."/>
            <person name="Kogle M.E."/>
            <person name="Barry K."/>
            <person name="Clum A."/>
            <person name="Na H."/>
            <person name="Ledsgaard L."/>
            <person name="Lin J."/>
            <person name="Lipzen A."/>
            <person name="Kuo A."/>
            <person name="Riley R."/>
            <person name="Mondo S."/>
            <person name="Labutti K."/>
            <person name="Haridas S."/>
            <person name="Pangalinan J."/>
            <person name="Salamov A.A."/>
            <person name="Simmons B.A."/>
            <person name="Magnuson J.K."/>
            <person name="Chen J."/>
            <person name="Drula E."/>
            <person name="Henrissat B."/>
            <person name="Wiebenga A."/>
            <person name="Lubbers R.J."/>
            <person name="Gomes A.C."/>
            <person name="Macurrencykelacurrency M.R."/>
            <person name="Stajich J."/>
            <person name="Grigoriev I.V."/>
            <person name="Mortensen U.H."/>
            <person name="De Vries R.P."/>
            <person name="Baker S.E."/>
            <person name="Andersen M.R."/>
        </authorList>
    </citation>
    <scope>NUCLEOTIDE SEQUENCE [LARGE SCALE GENOMIC DNA]</scope>
    <source>
        <strain evidence="4 5">CBS 449.75</strain>
    </source>
</reference>
<dbReference type="PANTHER" id="PTHR42973:SF22">
    <property type="entry name" value="FAD-BINDING PCMH-TYPE DOMAIN-CONTAINING PROTEIN-RELATED"/>
    <property type="match status" value="1"/>
</dbReference>
<dbReference type="PANTHER" id="PTHR42973">
    <property type="entry name" value="BINDING OXIDOREDUCTASE, PUTATIVE (AFU_ORTHOLOGUE AFUA_1G17690)-RELATED"/>
    <property type="match status" value="1"/>
</dbReference>
<gene>
    <name evidence="4" type="ORF">BJX67DRAFT_347634</name>
</gene>
<dbReference type="EMBL" id="JBFXLQ010000009">
    <property type="protein sequence ID" value="KAL2869593.1"/>
    <property type="molecule type" value="Genomic_DNA"/>
</dbReference>
<accession>A0ABR4M1W3</accession>
<evidence type="ECO:0000256" key="1">
    <source>
        <dbReference type="ARBA" id="ARBA00022630"/>
    </source>
</evidence>
<protein>
    <submittedName>
        <fullName evidence="4">Uncharacterized protein</fullName>
    </submittedName>
</protein>
<dbReference type="Gene3D" id="3.40.462.20">
    <property type="match status" value="1"/>
</dbReference>
<proteinExistence type="predicted"/>
<dbReference type="Proteomes" id="UP001610432">
    <property type="component" value="Unassembled WGS sequence"/>
</dbReference>
<evidence type="ECO:0000313" key="5">
    <source>
        <dbReference type="Proteomes" id="UP001610432"/>
    </source>
</evidence>
<name>A0ABR4M1W3_9EURO</name>
<evidence type="ECO:0000256" key="2">
    <source>
        <dbReference type="ARBA" id="ARBA00022827"/>
    </source>
</evidence>
<sequence length="171" mass="18899">MQQTSSQVVDTNSTSHPDLFPALKGGGNNLGMVMQVELQAFKQGPLWGGPIGHRPASIHRQVSALVNLTGHLVDDLHAQVITIWHYNGKLASDVVAGGVQYTLGVETPPIFHEFLNLPRALSTLRVTNIYDLMMEAAPLPGKRALFLTLTFRNDARVLEYLNNVHCVHERR</sequence>
<dbReference type="RefSeq" id="XP_070888572.1">
    <property type="nucleotide sequence ID" value="XM_071028563.1"/>
</dbReference>
<dbReference type="InterPro" id="IPR050416">
    <property type="entry name" value="FAD-linked_Oxidoreductase"/>
</dbReference>
<dbReference type="Gene3D" id="3.30.465.10">
    <property type="match status" value="1"/>
</dbReference>
<evidence type="ECO:0000313" key="4">
    <source>
        <dbReference type="EMBL" id="KAL2869593.1"/>
    </source>
</evidence>
<comment type="caution">
    <text evidence="4">The sequence shown here is derived from an EMBL/GenBank/DDBJ whole genome shotgun (WGS) entry which is preliminary data.</text>
</comment>
<keyword evidence="5" id="KW-1185">Reference proteome</keyword>
<keyword evidence="2" id="KW-0274">FAD</keyword>
<keyword evidence="3" id="KW-0560">Oxidoreductase</keyword>
<organism evidence="4 5">
    <name type="scientific">Aspergillus lucknowensis</name>
    <dbReference type="NCBI Taxonomy" id="176173"/>
    <lineage>
        <taxon>Eukaryota</taxon>
        <taxon>Fungi</taxon>
        <taxon>Dikarya</taxon>
        <taxon>Ascomycota</taxon>
        <taxon>Pezizomycotina</taxon>
        <taxon>Eurotiomycetes</taxon>
        <taxon>Eurotiomycetidae</taxon>
        <taxon>Eurotiales</taxon>
        <taxon>Aspergillaceae</taxon>
        <taxon>Aspergillus</taxon>
        <taxon>Aspergillus subgen. Nidulantes</taxon>
    </lineage>
</organism>